<gene>
    <name evidence="2" type="ORF">GCM10022292_26320</name>
</gene>
<reference evidence="3" key="1">
    <citation type="journal article" date="2019" name="Int. J. Syst. Evol. Microbiol.">
        <title>The Global Catalogue of Microorganisms (GCM) 10K type strain sequencing project: providing services to taxonomists for standard genome sequencing and annotation.</title>
        <authorList>
            <consortium name="The Broad Institute Genomics Platform"/>
            <consortium name="The Broad Institute Genome Sequencing Center for Infectious Disease"/>
            <person name="Wu L."/>
            <person name="Ma J."/>
        </authorList>
    </citation>
    <scope>NUCLEOTIDE SEQUENCE [LARGE SCALE GENOMIC DNA]</scope>
    <source>
        <strain evidence="3">JCM 17633</strain>
    </source>
</reference>
<dbReference type="Gene3D" id="1.10.1200.10">
    <property type="entry name" value="ACP-like"/>
    <property type="match status" value="1"/>
</dbReference>
<dbReference type="EMBL" id="BAABCB010000027">
    <property type="protein sequence ID" value="GAA4245131.1"/>
    <property type="molecule type" value="Genomic_DNA"/>
</dbReference>
<organism evidence="2 3">
    <name type="scientific">Winogradskyella damuponensis</name>
    <dbReference type="NCBI Taxonomy" id="943939"/>
    <lineage>
        <taxon>Bacteria</taxon>
        <taxon>Pseudomonadati</taxon>
        <taxon>Bacteroidota</taxon>
        <taxon>Flavobacteriia</taxon>
        <taxon>Flavobacteriales</taxon>
        <taxon>Flavobacteriaceae</taxon>
        <taxon>Winogradskyella</taxon>
    </lineage>
</organism>
<comment type="caution">
    <text evidence="2">The sequence shown here is derived from an EMBL/GenBank/DDBJ whole genome shotgun (WGS) entry which is preliminary data.</text>
</comment>
<dbReference type="Proteomes" id="UP001501682">
    <property type="component" value="Unassembled WGS sequence"/>
</dbReference>
<keyword evidence="3" id="KW-1185">Reference proteome</keyword>
<proteinExistence type="predicted"/>
<feature type="domain" description="Carrier" evidence="1">
    <location>
        <begin position="7"/>
        <end position="87"/>
    </location>
</feature>
<sequence>MNHHTMHVEIDIKSKIKDYIIESTLDDVEKIKDNTLIFEEGILDSMGLLFLIEFLKEEFNIETSDEELVVENFESINSILTFVEKKI</sequence>
<dbReference type="InterPro" id="IPR036736">
    <property type="entry name" value="ACP-like_sf"/>
</dbReference>
<accession>A0ABP8CYZ3</accession>
<evidence type="ECO:0000313" key="3">
    <source>
        <dbReference type="Proteomes" id="UP001501682"/>
    </source>
</evidence>
<protein>
    <recommendedName>
        <fullName evidence="1">Carrier domain-containing protein</fullName>
    </recommendedName>
</protein>
<dbReference type="RefSeq" id="WP_334471095.1">
    <property type="nucleotide sequence ID" value="NZ_BAABCB010000027.1"/>
</dbReference>
<evidence type="ECO:0000259" key="1">
    <source>
        <dbReference type="PROSITE" id="PS50075"/>
    </source>
</evidence>
<dbReference type="InterPro" id="IPR009081">
    <property type="entry name" value="PP-bd_ACP"/>
</dbReference>
<name>A0ABP8CYZ3_9FLAO</name>
<evidence type="ECO:0000313" key="2">
    <source>
        <dbReference type="EMBL" id="GAA4245131.1"/>
    </source>
</evidence>
<dbReference type="SUPFAM" id="SSF47336">
    <property type="entry name" value="ACP-like"/>
    <property type="match status" value="1"/>
</dbReference>
<dbReference type="PROSITE" id="PS50075">
    <property type="entry name" value="CARRIER"/>
    <property type="match status" value="1"/>
</dbReference>